<dbReference type="AlphaFoldDB" id="A0AAV3XCJ5"/>
<dbReference type="EMBL" id="BLAY01000059">
    <property type="protein sequence ID" value="GET39126.1"/>
    <property type="molecule type" value="Genomic_DNA"/>
</dbReference>
<keyword evidence="3" id="KW-1185">Reference proteome</keyword>
<sequence>MKALEVVAKIEDLVKITFELEKLIADALESVHHHPQHDLNLGYRQAIWAALEPDNDNLGHQRRAFLANLTVRRVLPIWYQTFPHDDTPQHILAEAEQVIAGTINKEVAQKDSERFWQEMQQLGYKDSSMAFTVGCAAAQALNTAIEDEIFDPDDIDYNLTDNQDTEGNDASFFAACAYANGPVWQIKSGKSDSTKRQEFWEWWLTQAVPAAWEAVREQKEFVNL</sequence>
<dbReference type="Proteomes" id="UP001050975">
    <property type="component" value="Unassembled WGS sequence"/>
</dbReference>
<evidence type="ECO:0000313" key="3">
    <source>
        <dbReference type="Proteomes" id="UP001050975"/>
    </source>
</evidence>
<accession>A0AAV3XCJ5</accession>
<feature type="domain" description="Immunity protein Imm5" evidence="1">
    <location>
        <begin position="24"/>
        <end position="209"/>
    </location>
</feature>
<comment type="caution">
    <text evidence="2">The sequence shown here is derived from an EMBL/GenBank/DDBJ whole genome shotgun (WGS) entry which is preliminary data.</text>
</comment>
<dbReference type="RefSeq" id="WP_226584122.1">
    <property type="nucleotide sequence ID" value="NZ_BLAY01000059.1"/>
</dbReference>
<reference evidence="2" key="1">
    <citation type="submission" date="2019-10" db="EMBL/GenBank/DDBJ databases">
        <title>Draft genome sequece of Microseira wollei NIES-4236.</title>
        <authorList>
            <person name="Yamaguchi H."/>
            <person name="Suzuki S."/>
            <person name="Kawachi M."/>
        </authorList>
    </citation>
    <scope>NUCLEOTIDE SEQUENCE</scope>
    <source>
        <strain evidence="2">NIES-4236</strain>
    </source>
</reference>
<organism evidence="2 3">
    <name type="scientific">Microseira wollei NIES-4236</name>
    <dbReference type="NCBI Taxonomy" id="2530354"/>
    <lineage>
        <taxon>Bacteria</taxon>
        <taxon>Bacillati</taxon>
        <taxon>Cyanobacteriota</taxon>
        <taxon>Cyanophyceae</taxon>
        <taxon>Oscillatoriophycideae</taxon>
        <taxon>Aerosakkonematales</taxon>
        <taxon>Aerosakkonemataceae</taxon>
        <taxon>Microseira</taxon>
    </lineage>
</organism>
<proteinExistence type="predicted"/>
<evidence type="ECO:0000259" key="1">
    <source>
        <dbReference type="Pfam" id="PF14423"/>
    </source>
</evidence>
<dbReference type="Pfam" id="PF14423">
    <property type="entry name" value="Imm5"/>
    <property type="match status" value="1"/>
</dbReference>
<evidence type="ECO:0000313" key="2">
    <source>
        <dbReference type="EMBL" id="GET39126.1"/>
    </source>
</evidence>
<dbReference type="InterPro" id="IPR025675">
    <property type="entry name" value="Imm5"/>
</dbReference>
<gene>
    <name evidence="2" type="ORF">MiSe_38900</name>
</gene>
<protein>
    <recommendedName>
        <fullName evidence="1">Immunity protein Imm5 domain-containing protein</fullName>
    </recommendedName>
</protein>
<name>A0AAV3XCJ5_9CYAN</name>